<organism evidence="2 3">
    <name type="scientific">Methylobacillus rhizosphaerae</name>
    <dbReference type="NCBI Taxonomy" id="551994"/>
    <lineage>
        <taxon>Bacteria</taxon>
        <taxon>Pseudomonadati</taxon>
        <taxon>Pseudomonadota</taxon>
        <taxon>Betaproteobacteria</taxon>
        <taxon>Nitrosomonadales</taxon>
        <taxon>Methylophilaceae</taxon>
        <taxon>Methylobacillus</taxon>
    </lineage>
</organism>
<evidence type="ECO:0000313" key="3">
    <source>
        <dbReference type="Proteomes" id="UP000198305"/>
    </source>
</evidence>
<dbReference type="RefSeq" id="WP_089375641.1">
    <property type="nucleotide sequence ID" value="NZ_FZOA01000006.1"/>
</dbReference>
<accession>A0A238ZWF6</accession>
<protein>
    <submittedName>
        <fullName evidence="2">Uncharacterized protein</fullName>
    </submittedName>
</protein>
<dbReference type="EMBL" id="FZOA01000006">
    <property type="protein sequence ID" value="SNR87695.1"/>
    <property type="molecule type" value="Genomic_DNA"/>
</dbReference>
<dbReference type="AlphaFoldDB" id="A0A238ZWF6"/>
<sequence>MYKLHTLTAIALLLQNAAAFAICKDYGNFTPEADSPIIGGVAFADYKDDKIDAYFFGEMCWTASEIAEEGNRRIFYKLIASHDANGRIAGYVPLAESAPSMFTCPPHSVQSTADGYFDHIDGAKPGFHTFICTSQPQTPHPD</sequence>
<feature type="chain" id="PRO_5012534300" evidence="1">
    <location>
        <begin position="22"/>
        <end position="142"/>
    </location>
</feature>
<keyword evidence="3" id="KW-1185">Reference proteome</keyword>
<dbReference type="Proteomes" id="UP000198305">
    <property type="component" value="Unassembled WGS sequence"/>
</dbReference>
<gene>
    <name evidence="2" type="ORF">SAMN05192560_1530</name>
</gene>
<evidence type="ECO:0000256" key="1">
    <source>
        <dbReference type="SAM" id="SignalP"/>
    </source>
</evidence>
<evidence type="ECO:0000313" key="2">
    <source>
        <dbReference type="EMBL" id="SNR87695.1"/>
    </source>
</evidence>
<feature type="signal peptide" evidence="1">
    <location>
        <begin position="1"/>
        <end position="21"/>
    </location>
</feature>
<name>A0A238ZWF6_9PROT</name>
<dbReference type="OrthoDB" id="8537057at2"/>
<keyword evidence="1" id="KW-0732">Signal</keyword>
<proteinExistence type="predicted"/>
<reference evidence="3" key="1">
    <citation type="submission" date="2017-06" db="EMBL/GenBank/DDBJ databases">
        <authorList>
            <person name="Varghese N."/>
            <person name="Submissions S."/>
        </authorList>
    </citation>
    <scope>NUCLEOTIDE SEQUENCE [LARGE SCALE GENOMIC DNA]</scope>
    <source>
        <strain evidence="3">Ca-68</strain>
    </source>
</reference>